<sequence>MEAEDIWEDTETGTNQEANSPARNSSSSRDEAIMPLLHTLADDFRQFQELFKQVAQSQDRLLEEVQMSQHKLVKILQPSSTSKIAVPINDAILELAETVWQTLASVPPTCKRADRKYYVPTKGVDFLFSHLPLNSLVVDAVSEHGKQQQFRLTPQDKEQDKRLDLFG</sequence>
<reference evidence="3" key="1">
    <citation type="journal article" date="2013" name="Nat. Genet.">
        <title>The draft genomes of soft-shell turtle and green sea turtle yield insights into the development and evolution of the turtle-specific body plan.</title>
        <authorList>
            <person name="Wang Z."/>
            <person name="Pascual-Anaya J."/>
            <person name="Zadissa A."/>
            <person name="Li W."/>
            <person name="Niimura Y."/>
            <person name="Huang Z."/>
            <person name="Li C."/>
            <person name="White S."/>
            <person name="Xiong Z."/>
            <person name="Fang D."/>
            <person name="Wang B."/>
            <person name="Ming Y."/>
            <person name="Chen Y."/>
            <person name="Zheng Y."/>
            <person name="Kuraku S."/>
            <person name="Pignatelli M."/>
            <person name="Herrero J."/>
            <person name="Beal K."/>
            <person name="Nozawa M."/>
            <person name="Li Q."/>
            <person name="Wang J."/>
            <person name="Zhang H."/>
            <person name="Yu L."/>
            <person name="Shigenobu S."/>
            <person name="Wang J."/>
            <person name="Liu J."/>
            <person name="Flicek P."/>
            <person name="Searle S."/>
            <person name="Wang J."/>
            <person name="Kuratani S."/>
            <person name="Yin Y."/>
            <person name="Aken B."/>
            <person name="Zhang G."/>
            <person name="Irie N."/>
        </authorList>
    </citation>
    <scope>NUCLEOTIDE SEQUENCE [LARGE SCALE GENOMIC DNA]</scope>
</reference>
<evidence type="ECO:0000313" key="2">
    <source>
        <dbReference type="EMBL" id="EMP38462.1"/>
    </source>
</evidence>
<proteinExistence type="predicted"/>
<gene>
    <name evidence="2" type="ORF">UY3_04334</name>
</gene>
<name>M7CCI5_CHEMY</name>
<dbReference type="EMBL" id="KB519693">
    <property type="protein sequence ID" value="EMP38462.1"/>
    <property type="molecule type" value="Genomic_DNA"/>
</dbReference>
<feature type="compositionally biased region" description="Acidic residues" evidence="1">
    <location>
        <begin position="1"/>
        <end position="11"/>
    </location>
</feature>
<dbReference type="Gene3D" id="1.10.287.3160">
    <property type="match status" value="1"/>
</dbReference>
<accession>M7CCI5</accession>
<evidence type="ECO:0000313" key="3">
    <source>
        <dbReference type="Proteomes" id="UP000031443"/>
    </source>
</evidence>
<feature type="compositionally biased region" description="Low complexity" evidence="1">
    <location>
        <begin position="18"/>
        <end position="27"/>
    </location>
</feature>
<keyword evidence="3" id="KW-1185">Reference proteome</keyword>
<dbReference type="AlphaFoldDB" id="M7CCI5"/>
<protein>
    <submittedName>
        <fullName evidence="2">Uncharacterized protein</fullName>
    </submittedName>
</protein>
<feature type="region of interest" description="Disordered" evidence="1">
    <location>
        <begin position="1"/>
        <end position="29"/>
    </location>
</feature>
<evidence type="ECO:0000256" key="1">
    <source>
        <dbReference type="SAM" id="MobiDB-lite"/>
    </source>
</evidence>
<dbReference type="Proteomes" id="UP000031443">
    <property type="component" value="Unassembled WGS sequence"/>
</dbReference>
<organism evidence="2 3">
    <name type="scientific">Chelonia mydas</name>
    <name type="common">Green sea-turtle</name>
    <name type="synonym">Chelonia agassizi</name>
    <dbReference type="NCBI Taxonomy" id="8469"/>
    <lineage>
        <taxon>Eukaryota</taxon>
        <taxon>Metazoa</taxon>
        <taxon>Chordata</taxon>
        <taxon>Craniata</taxon>
        <taxon>Vertebrata</taxon>
        <taxon>Euteleostomi</taxon>
        <taxon>Archelosauria</taxon>
        <taxon>Testudinata</taxon>
        <taxon>Testudines</taxon>
        <taxon>Cryptodira</taxon>
        <taxon>Durocryptodira</taxon>
        <taxon>Americhelydia</taxon>
        <taxon>Chelonioidea</taxon>
        <taxon>Cheloniidae</taxon>
        <taxon>Chelonia</taxon>
    </lineage>
</organism>